<reference evidence="1 2" key="1">
    <citation type="submission" date="2024-08" db="EMBL/GenBank/DDBJ databases">
        <title>Mycobacterium servetensis sp. nov., a novel rapid-growing mycobacterial species recovered from a human patient in Zaragoza, Spain.</title>
        <authorList>
            <person name="Tristancho-Baro A.I."/>
            <person name="Buenestado-Serrano S."/>
            <person name="Garcia De Viedma D."/>
            <person name="Milagro-Beamonte A."/>
            <person name="Burillo N."/>
            <person name="Sanz S."/>
            <person name="Lopez-Calleja A.I."/>
            <person name="Penas-Utrilla D."/>
            <person name="Guardingo M."/>
            <person name="Garcia M.J."/>
            <person name="Vinuelas-Bayon J."/>
        </authorList>
    </citation>
    <scope>NUCLEOTIDE SEQUENCE [LARGE SCALE GENOMIC DNA]</scope>
    <source>
        <strain evidence="2">HUMS_12744610</strain>
    </source>
</reference>
<gene>
    <name evidence="1" type="ORF">AB8998_08510</name>
</gene>
<proteinExistence type="predicted"/>
<dbReference type="RefSeq" id="WP_369737466.1">
    <property type="nucleotide sequence ID" value="NZ_JBGEDP010000001.1"/>
</dbReference>
<dbReference type="EMBL" id="JBGEDP010000001">
    <property type="protein sequence ID" value="MEY8015044.1"/>
    <property type="molecule type" value="Genomic_DNA"/>
</dbReference>
<organism evidence="1 2">
    <name type="scientific">Mycobacterium servetii</name>
    <dbReference type="NCBI Taxonomy" id="3237418"/>
    <lineage>
        <taxon>Bacteria</taxon>
        <taxon>Bacillati</taxon>
        <taxon>Actinomycetota</taxon>
        <taxon>Actinomycetes</taxon>
        <taxon>Mycobacteriales</taxon>
        <taxon>Mycobacteriaceae</taxon>
        <taxon>Mycobacterium</taxon>
    </lineage>
</organism>
<keyword evidence="2" id="KW-1185">Reference proteome</keyword>
<accession>A0ABV4BXL9</accession>
<name>A0ABV4BXL9_9MYCO</name>
<sequence>MFSGKKWAFGYLGKTKTWDFVAAKELASAYRDALTADAKAINVANRLYWTDSPTDRRRLAELNQIDLAQLEAGRAGAYTKVGSYEYRLALL</sequence>
<evidence type="ECO:0000313" key="1">
    <source>
        <dbReference type="EMBL" id="MEY8015044.1"/>
    </source>
</evidence>
<protein>
    <submittedName>
        <fullName evidence="1">Uncharacterized protein</fullName>
    </submittedName>
</protein>
<comment type="caution">
    <text evidence="1">The sequence shown here is derived from an EMBL/GenBank/DDBJ whole genome shotgun (WGS) entry which is preliminary data.</text>
</comment>
<dbReference type="Proteomes" id="UP001564760">
    <property type="component" value="Unassembled WGS sequence"/>
</dbReference>
<evidence type="ECO:0000313" key="2">
    <source>
        <dbReference type="Proteomes" id="UP001564760"/>
    </source>
</evidence>